<gene>
    <name evidence="5" type="ORF">DR999_PMT22513</name>
</gene>
<dbReference type="Proteomes" id="UP000297703">
    <property type="component" value="Unassembled WGS sequence"/>
</dbReference>
<name>A0A4D9DDY7_9SAUR</name>
<keyword evidence="1" id="KW-0391">Immunity</keyword>
<sequence>MGRSYYRPSRWYTDYASSVQSRVSISQDTAKDQVSLQLRSLTAADTATYSCARGNAQGHTSRQLHKNGKRVFQ</sequence>
<evidence type="ECO:0000313" key="6">
    <source>
        <dbReference type="Proteomes" id="UP000297703"/>
    </source>
</evidence>
<keyword evidence="3" id="KW-1280">Immunoglobulin</keyword>
<dbReference type="Gene3D" id="2.60.40.10">
    <property type="entry name" value="Immunoglobulins"/>
    <property type="match status" value="1"/>
</dbReference>
<dbReference type="GO" id="GO:0019814">
    <property type="term" value="C:immunoglobulin complex"/>
    <property type="evidence" value="ECO:0007669"/>
    <property type="project" value="UniProtKB-KW"/>
</dbReference>
<accession>A0A4D9DDY7</accession>
<dbReference type="SUPFAM" id="SSF48726">
    <property type="entry name" value="Immunoglobulin"/>
    <property type="match status" value="1"/>
</dbReference>
<dbReference type="GO" id="GO:0002250">
    <property type="term" value="P:adaptive immune response"/>
    <property type="evidence" value="ECO:0007669"/>
    <property type="project" value="UniProtKB-KW"/>
</dbReference>
<reference evidence="5 6" key="1">
    <citation type="submission" date="2019-04" db="EMBL/GenBank/DDBJ databases">
        <title>Draft genome of the big-headed turtle Platysternon megacephalum.</title>
        <authorList>
            <person name="Gong S."/>
        </authorList>
    </citation>
    <scope>NUCLEOTIDE SEQUENCE [LARGE SCALE GENOMIC DNA]</scope>
    <source>
        <strain evidence="5">DO16091913</strain>
        <tissue evidence="5">Muscle</tissue>
    </source>
</reference>
<dbReference type="GO" id="GO:0005576">
    <property type="term" value="C:extracellular region"/>
    <property type="evidence" value="ECO:0007669"/>
    <property type="project" value="UniProtKB-ARBA"/>
</dbReference>
<reference evidence="5 6" key="2">
    <citation type="submission" date="2019-04" db="EMBL/GenBank/DDBJ databases">
        <title>The genome sequence of big-headed turtle.</title>
        <authorList>
            <person name="Gong S."/>
        </authorList>
    </citation>
    <scope>NUCLEOTIDE SEQUENCE [LARGE SCALE GENOMIC DNA]</scope>
    <source>
        <strain evidence="5">DO16091913</strain>
        <tissue evidence="5">Muscle</tissue>
    </source>
</reference>
<dbReference type="Pfam" id="PF07686">
    <property type="entry name" value="V-set"/>
    <property type="match status" value="1"/>
</dbReference>
<dbReference type="InterPro" id="IPR013106">
    <property type="entry name" value="Ig_V-set"/>
</dbReference>
<dbReference type="InterPro" id="IPR013783">
    <property type="entry name" value="Ig-like_fold"/>
</dbReference>
<keyword evidence="6" id="KW-1185">Reference proteome</keyword>
<dbReference type="EMBL" id="QXTE01001316">
    <property type="protein sequence ID" value="TFJ95795.1"/>
    <property type="molecule type" value="Genomic_DNA"/>
</dbReference>
<dbReference type="PANTHER" id="PTHR23266">
    <property type="entry name" value="IMMUNOGLOBULIN HEAVY CHAIN"/>
    <property type="match status" value="1"/>
</dbReference>
<feature type="domain" description="Immunoglobulin V-set" evidence="4">
    <location>
        <begin position="18"/>
        <end position="63"/>
    </location>
</feature>
<evidence type="ECO:0000259" key="4">
    <source>
        <dbReference type="Pfam" id="PF07686"/>
    </source>
</evidence>
<protein>
    <submittedName>
        <fullName evidence="5">Acetyl-CoA acetyltransferase</fullName>
    </submittedName>
</protein>
<dbReference type="GO" id="GO:0016740">
    <property type="term" value="F:transferase activity"/>
    <property type="evidence" value="ECO:0007669"/>
    <property type="project" value="UniProtKB-KW"/>
</dbReference>
<evidence type="ECO:0000256" key="1">
    <source>
        <dbReference type="ARBA" id="ARBA00022859"/>
    </source>
</evidence>
<evidence type="ECO:0000313" key="5">
    <source>
        <dbReference type="EMBL" id="TFJ95795.1"/>
    </source>
</evidence>
<dbReference type="OrthoDB" id="9426090at2759"/>
<organism evidence="5 6">
    <name type="scientific">Platysternon megacephalum</name>
    <name type="common">big-headed turtle</name>
    <dbReference type="NCBI Taxonomy" id="55544"/>
    <lineage>
        <taxon>Eukaryota</taxon>
        <taxon>Metazoa</taxon>
        <taxon>Chordata</taxon>
        <taxon>Craniata</taxon>
        <taxon>Vertebrata</taxon>
        <taxon>Euteleostomi</taxon>
        <taxon>Archelosauria</taxon>
        <taxon>Testudinata</taxon>
        <taxon>Testudines</taxon>
        <taxon>Cryptodira</taxon>
        <taxon>Durocryptodira</taxon>
        <taxon>Testudinoidea</taxon>
        <taxon>Platysternidae</taxon>
        <taxon>Platysternon</taxon>
    </lineage>
</organism>
<comment type="caution">
    <text evidence="5">The sequence shown here is derived from an EMBL/GenBank/DDBJ whole genome shotgun (WGS) entry which is preliminary data.</text>
</comment>
<keyword evidence="5" id="KW-0808">Transferase</keyword>
<proteinExistence type="predicted"/>
<dbReference type="InterPro" id="IPR036179">
    <property type="entry name" value="Ig-like_dom_sf"/>
</dbReference>
<dbReference type="InterPro" id="IPR050199">
    <property type="entry name" value="IgHV"/>
</dbReference>
<dbReference type="STRING" id="55544.A0A4D9DDY7"/>
<dbReference type="AlphaFoldDB" id="A0A4D9DDY7"/>
<keyword evidence="2" id="KW-1064">Adaptive immunity</keyword>
<evidence type="ECO:0000256" key="3">
    <source>
        <dbReference type="ARBA" id="ARBA00043265"/>
    </source>
</evidence>
<evidence type="ECO:0000256" key="2">
    <source>
        <dbReference type="ARBA" id="ARBA00023130"/>
    </source>
</evidence>